<comment type="caution">
    <text evidence="3">The sequence shown here is derived from an EMBL/GenBank/DDBJ whole genome shotgun (WGS) entry which is preliminary data.</text>
</comment>
<evidence type="ECO:0000313" key="4">
    <source>
        <dbReference type="Proteomes" id="UP000688137"/>
    </source>
</evidence>
<name>A0A8S1M260_PARPR</name>
<organism evidence="3 4">
    <name type="scientific">Paramecium primaurelia</name>
    <dbReference type="NCBI Taxonomy" id="5886"/>
    <lineage>
        <taxon>Eukaryota</taxon>
        <taxon>Sar</taxon>
        <taxon>Alveolata</taxon>
        <taxon>Ciliophora</taxon>
        <taxon>Intramacronucleata</taxon>
        <taxon>Oligohymenophorea</taxon>
        <taxon>Peniculida</taxon>
        <taxon>Parameciidae</taxon>
        <taxon>Paramecium</taxon>
    </lineage>
</organism>
<dbReference type="Proteomes" id="UP000688137">
    <property type="component" value="Unassembled WGS sequence"/>
</dbReference>
<dbReference type="GO" id="GO:0005524">
    <property type="term" value="F:ATP binding"/>
    <property type="evidence" value="ECO:0007669"/>
    <property type="project" value="InterPro"/>
</dbReference>
<dbReference type="InterPro" id="IPR000719">
    <property type="entry name" value="Prot_kinase_dom"/>
</dbReference>
<evidence type="ECO:0000259" key="2">
    <source>
        <dbReference type="PROSITE" id="PS50011"/>
    </source>
</evidence>
<dbReference type="EMBL" id="CAJJDM010000053">
    <property type="protein sequence ID" value="CAD8074888.1"/>
    <property type="molecule type" value="Genomic_DNA"/>
</dbReference>
<reference evidence="3" key="1">
    <citation type="submission" date="2021-01" db="EMBL/GenBank/DDBJ databases">
        <authorList>
            <consortium name="Genoscope - CEA"/>
            <person name="William W."/>
        </authorList>
    </citation>
    <scope>NUCLEOTIDE SEQUENCE</scope>
</reference>
<dbReference type="GO" id="GO:0004672">
    <property type="term" value="F:protein kinase activity"/>
    <property type="evidence" value="ECO:0007669"/>
    <property type="project" value="InterPro"/>
</dbReference>
<gene>
    <name evidence="3" type="ORF">PPRIM_AZ9-3.1.T0530204</name>
</gene>
<feature type="domain" description="Protein kinase" evidence="2">
    <location>
        <begin position="143"/>
        <end position="406"/>
    </location>
</feature>
<dbReference type="PANTHER" id="PTHR24347">
    <property type="entry name" value="SERINE/THREONINE-PROTEIN KINASE"/>
    <property type="match status" value="1"/>
</dbReference>
<dbReference type="Pfam" id="PF00069">
    <property type="entry name" value="Pkinase"/>
    <property type="match status" value="1"/>
</dbReference>
<protein>
    <recommendedName>
        <fullName evidence="2">Protein kinase domain-containing protein</fullName>
    </recommendedName>
</protein>
<dbReference type="SMART" id="SM00220">
    <property type="entry name" value="S_TKc"/>
    <property type="match status" value="1"/>
</dbReference>
<evidence type="ECO:0000313" key="3">
    <source>
        <dbReference type="EMBL" id="CAD8074888.1"/>
    </source>
</evidence>
<dbReference type="PROSITE" id="PS50011">
    <property type="entry name" value="PROTEIN_KINASE_DOM"/>
    <property type="match status" value="1"/>
</dbReference>
<accession>A0A8S1M260</accession>
<evidence type="ECO:0000256" key="1">
    <source>
        <dbReference type="SAM" id="Coils"/>
    </source>
</evidence>
<feature type="coiled-coil region" evidence="1">
    <location>
        <begin position="1565"/>
        <end position="1592"/>
    </location>
</feature>
<dbReference type="OMA" id="NDEHRIC"/>
<sequence>MQNVQGCSSKTQWIDQTYQECRNSNQFKLMLNEFIHLQHHKQWNHQLRLTEILLYQQLTIMYDGNLLQEYCILHPNVLSIGIHNIQLSQYQIKQKSFLFNNKICYLIALGDDILLLFKDEELQQQWYYSMKQFSIMKFFQRKFQLEQELFQGFYKIINKKNNEQFSANIICKQQPYLEHTFGLLHECRHPSILKIIGIYEDPSNYIIVTDYYEGEPIFNALIRGQQLQEFEIASLIYQILILLRYLNDHQAYHGNLGAHSVIINQDTITIDIIMIDFVYFPFKQGDDTKQYWNWVSQFQQKRNMDSEIPGIHSDLYQLGILLYMITFFPKDVNRMENKIENKKFYFQYMKDLHIDYDLINQSIEILAELKTLNENYKHVFSLSQLHLIKKLLSQCSLTDALNHQWFINTQQKCKSHHQRQGITNLKTIIEQREFSDEEYSISQNKQNNIQSENCESSAMQISPLLNIINQNNYVISQTQDYCTVTCLQRFQVYQIIQVFQSNKHTLWKLVNSYSSKQSRFQIQLKKLAIPLYKGHFINFHHEEIQFDNSITLSGIQEGFLYFVFNSRYLRFYFYSPIQADLNYYYNTDGKKYKFPLRMKEQQINHTEYISAVAFQFQDNQWTMAIASEFYIFLYTFNGDLENFQMLKKGFNINGEIVNQILFYQENLIYGGNLGYLTCKSIDTAQNYTSQLKERIKKQFNRIFKDFTPWTSTQGLIQLKVQEEFNICYGLFEQYDQEDKVCDTYVVIYDISLKEQQFTEIVRIKQSNVYNFNAELKNTFDLDNLQFQHIHFEKQWHTNNILMIITTKDQLQIYFTFEVQDRCINDVNLYQSRIINSNKSQDSIKLKSEYSIFQIKYPYMKFDQEIPYGVCLDESRTQYKQKEMLSIQQKHQLKSVFRDDHIALYHLDNYIIAQFIDMAHIQYIKNLEQQLSKYNSYNQLQYSLYRDSSKEAVENIELHSVKLNQEFPENLYNLGRYSIKQIFNHSDINESQLYNLPEHYICIADHTIEFIVRMRPVDFFFTAIKVTHYDFINQAYEDFPLEKLIRAYGIEESCAQILQIIIQEDSIFYINVELQHQYQLDLQKAFQRIHFSENIDKFFDDNEKIPIWVTGQVYVTKGSTIKDKAMKAYFSLIKRSLLSEDRNLKSKKVFSTSQLIWKILAPLTTKKFIDEKVYNLECNQPIESYSIQQLQMVYKQIEKLLKLFENEPNYFQKRKQQIVESSQEEQIQQLNYKKGFNKHIYESFELSSKLDISRSTNYSDQSLVQSVNVDIEHTQMKGLYDFCLQIKQLLQFFVYFFGDLNGIRNIINSYSNKQQLFDLSVKTILNAEPSSLLTLKQLMIHIIKSDKSKFRDMAQYMHVNFSEYFTIQDFKISLAQNLFDEILQFAAQKNIIKLNPNEQIHEKIKRILRLSKTPQITFEKVLEKREIFIYYKELQAELQEQLKEALKSVEEVIFAISHSYLTQSFLNYMFPFGTFKYYIQFLASKCQQYEKDQFNDEHRICFLDLIQQYNNLIQYYLDPPKGLTKSQVYDILRDSLQILNQYQLITATEVVINNLIKQQLKEFIAYIDYNQDLELQCNELEKLQIQKKQLLVKSVKGDNEAVYQLIQLLLKLAQFSLVQNSEMTLEDIQKVLPLRKRLRYIFKAQEFIKSTQKNELPNDILQFEKQAQDLSKILFLQDIMYDYIVTNNNEDYLSQKRRILIEILDCNIIMQFFEDNNICFGQILCMDYLEQKQQKQLYNEFFIDQVWTNFIVYSYQESREWPSKIFKMQMKLVLENLINKDKYIRIQKITETFELVNSKECQEQKITQLSTWFFFEVLLNHNISEMELTSIYVNNLINNVMVQDNPAYERLQIDELHLYKLQLIQQILILFNTIKKNKYDRTQFNELLTQFRNAFKNEYNQFIDDDVYDQTIIEDLKKQIDSL</sequence>
<keyword evidence="4" id="KW-1185">Reference proteome</keyword>
<keyword evidence="1" id="KW-0175">Coiled coil</keyword>
<proteinExistence type="predicted"/>